<dbReference type="Pfam" id="PF14021">
    <property type="entry name" value="TNT"/>
    <property type="match status" value="1"/>
</dbReference>
<feature type="region of interest" description="Disordered" evidence="1">
    <location>
        <begin position="314"/>
        <end position="368"/>
    </location>
</feature>
<feature type="region of interest" description="Disordered" evidence="1">
    <location>
        <begin position="42"/>
        <end position="106"/>
    </location>
</feature>
<feature type="compositionally biased region" description="Polar residues" evidence="1">
    <location>
        <begin position="42"/>
        <end position="52"/>
    </location>
</feature>
<feature type="region of interest" description="Disordered" evidence="1">
    <location>
        <begin position="545"/>
        <end position="564"/>
    </location>
</feature>
<feature type="domain" description="TNT" evidence="2">
    <location>
        <begin position="612"/>
        <end position="691"/>
    </location>
</feature>
<reference evidence="3" key="1">
    <citation type="submission" date="2006-06" db="EMBL/GenBank/DDBJ databases">
        <title>Complete sequence of chromosome of Mycobacterium sp. MCS.</title>
        <authorList>
            <consortium name="US DOE Joint Genome Institute"/>
            <person name="Copeland A."/>
            <person name="Lucas S."/>
            <person name="Lapidus A."/>
            <person name="Barry K."/>
            <person name="Detter J.C."/>
            <person name="Glavina del Rio T."/>
            <person name="Hammon N."/>
            <person name="Israni S."/>
            <person name="Dalin E."/>
            <person name="Tice H."/>
            <person name="Pitluck S."/>
            <person name="Martinez M."/>
            <person name="Schmutz J."/>
            <person name="Larimer F."/>
            <person name="Land M."/>
            <person name="Hauser L."/>
            <person name="Kyrpides N."/>
            <person name="Kim E."/>
            <person name="Miller C.D."/>
            <person name="Hughes J.E."/>
            <person name="Anderson A.J."/>
            <person name="Sims R.C."/>
            <person name="Richardson P."/>
        </authorList>
    </citation>
    <scope>NUCLEOTIDE SEQUENCE [LARGE SCALE GENOMIC DNA]</scope>
    <source>
        <strain evidence="3">MCS</strain>
    </source>
</reference>
<evidence type="ECO:0000256" key="1">
    <source>
        <dbReference type="SAM" id="MobiDB-lite"/>
    </source>
</evidence>
<feature type="compositionally biased region" description="Basic and acidic residues" evidence="1">
    <location>
        <begin position="316"/>
        <end position="325"/>
    </location>
</feature>
<feature type="compositionally biased region" description="Basic residues" evidence="1">
    <location>
        <begin position="62"/>
        <end position="76"/>
    </location>
</feature>
<accession>A0A5Q5BFP1</accession>
<feature type="compositionally biased region" description="Pro residues" evidence="1">
    <location>
        <begin position="554"/>
        <end position="564"/>
    </location>
</feature>
<name>A0A5Q5BFP1_MYCSS</name>
<evidence type="ECO:0000259" key="2">
    <source>
        <dbReference type="Pfam" id="PF14021"/>
    </source>
</evidence>
<dbReference type="KEGG" id="mmc:Mmcs_0823"/>
<proteinExistence type="predicted"/>
<gene>
    <name evidence="3" type="ordered locus">Mmcs_0823</name>
</gene>
<organism evidence="3">
    <name type="scientific">Mycobacterium sp. (strain MCS)</name>
    <dbReference type="NCBI Taxonomy" id="164756"/>
    <lineage>
        <taxon>Bacteria</taxon>
        <taxon>Bacillati</taxon>
        <taxon>Actinomycetota</taxon>
        <taxon>Actinomycetes</taxon>
        <taxon>Mycobacteriales</taxon>
        <taxon>Mycobacteriaceae</taxon>
        <taxon>Mycobacterium</taxon>
    </lineage>
</organism>
<dbReference type="InterPro" id="IPR025331">
    <property type="entry name" value="TNT"/>
</dbReference>
<dbReference type="AlphaFoldDB" id="A0A5Q5BFP1"/>
<feature type="compositionally biased region" description="Low complexity" evidence="1">
    <location>
        <begin position="349"/>
        <end position="366"/>
    </location>
</feature>
<dbReference type="GO" id="GO:0050135">
    <property type="term" value="F:NADP+ nucleosidase activity"/>
    <property type="evidence" value="ECO:0007669"/>
    <property type="project" value="InterPro"/>
</dbReference>
<evidence type="ECO:0000313" key="3">
    <source>
        <dbReference type="EMBL" id="ABG06942.1"/>
    </source>
</evidence>
<sequence length="706" mass="74952">MTEFAASAGTVAVLVSANNRRGVRCRNRTSRSRSIRQNCAWPQTNSMVTPANSGKRIEQRTHGRAKRLSGRGRQQPRCRECWRPGKPTVLTSTRISPGTREDTVKQRTHTCAPMPVAPTESTAQARFPELSTWRCNLRELREWPPEIADLAQSARDAAATHTDSADFYRSLIAMSSWEGQGAQAARSAMVATASDHDAVADSLGTAANRMELVHQDAEDLAETIKRILDDAATQPAVTINETTNQVIPPNTSHMTEEYAAQVAAKVTDLRGRITAVLADGERMDAELAGAITAVSGSAQPVVTSAASLEELLLPQESDRRQKPGHGEPWSTPDSLDSALDQLTGKPGDGPASSKPGDAGGSPSAGPLLVDPAKVQQFKELARQTMLRDGVPPEQIEQRLDAIVDAAQKPLPATKPTESGPKPPPSFADGFADGWFNTEEGIKDLIGANGWENLKGAWTDMAKGGWQRVTNPIDSLTDEVEHLTKYPEHYLGEVAGGTAVTAPGAVLGGEAALAARGAGAAIPDELVHTPSGTGAVEHLTPIADAPSYHGSPVPMADPPPPPPLPPDSPLFDGYDPIPPGPEFTKPDGGLIYPDDSLPSKPYAIPGTVVDNAQLPAGTELGRFGYPGGTYLAPEGTPFAELSLPPDSAAKPYFRYVVDDPTALPPGWRIEQSQSAPWFYQPGGGTQYRIIAPPGLEPSVSGYVNRAT</sequence>
<protein>
    <recommendedName>
        <fullName evidence="2">TNT domain-containing protein</fullName>
    </recommendedName>
</protein>
<dbReference type="EMBL" id="CP000384">
    <property type="protein sequence ID" value="ABG06942.1"/>
    <property type="molecule type" value="Genomic_DNA"/>
</dbReference>